<dbReference type="Proteomes" id="UP000095286">
    <property type="component" value="Unplaced"/>
</dbReference>
<reference evidence="2" key="1">
    <citation type="submission" date="2016-11" db="UniProtKB">
        <authorList>
            <consortium name="WormBaseParasite"/>
        </authorList>
    </citation>
    <scope>IDENTIFICATION</scope>
    <source>
        <strain evidence="2">KR3021</strain>
    </source>
</reference>
<protein>
    <submittedName>
        <fullName evidence="2">Innexin</fullName>
    </submittedName>
</protein>
<evidence type="ECO:0000313" key="2">
    <source>
        <dbReference type="WBParaSite" id="RSKR_0001002400.2"/>
    </source>
</evidence>
<dbReference type="WBParaSite" id="RSKR_0001002400.2">
    <property type="protein sequence ID" value="RSKR_0001002400.2"/>
    <property type="gene ID" value="RSKR_0001002400"/>
</dbReference>
<proteinExistence type="predicted"/>
<accession>A0AC35UBY9</accession>
<evidence type="ECO:0000313" key="1">
    <source>
        <dbReference type="Proteomes" id="UP000095286"/>
    </source>
</evidence>
<sequence>MNNRSALNISNVIRLAEVATNTEDAEREKHIAAMCTHLDDAYRLQMNYRKTASPWERVYKFGFFDGSFVRNMYIITKLLFVINVIGQFYMMNFFLGQNSSTWGIKLLSDLTNGKDWDDSGNFPRVTMCDFDVRILGNIQRYTIQVLNMFNEKIFLFLYWWFLVVGFMTAVEGCFWIFETQMTTSRIVYAKKHVQVERNEEHLFQQFCDVKLNADGILILRLISSHTNDLIVKDVLKILWELYKSKASLESVAIVSTLHEYPETVKNSYMILDSSPPGERYFRRDELSTPLIEDRKRNSKCD</sequence>
<name>A0AC35UBY9_9BILA</name>
<organism evidence="1 2">
    <name type="scientific">Rhabditophanes sp. KR3021</name>
    <dbReference type="NCBI Taxonomy" id="114890"/>
    <lineage>
        <taxon>Eukaryota</taxon>
        <taxon>Metazoa</taxon>
        <taxon>Ecdysozoa</taxon>
        <taxon>Nematoda</taxon>
        <taxon>Chromadorea</taxon>
        <taxon>Rhabditida</taxon>
        <taxon>Tylenchina</taxon>
        <taxon>Panagrolaimomorpha</taxon>
        <taxon>Strongyloidoidea</taxon>
        <taxon>Alloionematidae</taxon>
        <taxon>Rhabditophanes</taxon>
    </lineage>
</organism>